<dbReference type="STRING" id="93684.SAMN05421853_101449"/>
<dbReference type="AlphaFoldDB" id="A0A1I5VCR5"/>
<organism evidence="1 2">
    <name type="scientific">Roseivivax halotolerans</name>
    <dbReference type="NCBI Taxonomy" id="93684"/>
    <lineage>
        <taxon>Bacteria</taxon>
        <taxon>Pseudomonadati</taxon>
        <taxon>Pseudomonadota</taxon>
        <taxon>Alphaproteobacteria</taxon>
        <taxon>Rhodobacterales</taxon>
        <taxon>Roseobacteraceae</taxon>
        <taxon>Roseivivax</taxon>
    </lineage>
</organism>
<dbReference type="EMBL" id="FOXV01000001">
    <property type="protein sequence ID" value="SFQ05354.1"/>
    <property type="molecule type" value="Genomic_DNA"/>
</dbReference>
<protein>
    <submittedName>
        <fullName evidence="1">Uncharacterized protein</fullName>
    </submittedName>
</protein>
<reference evidence="2" key="1">
    <citation type="submission" date="2016-10" db="EMBL/GenBank/DDBJ databases">
        <authorList>
            <person name="Varghese N."/>
            <person name="Submissions S."/>
        </authorList>
    </citation>
    <scope>NUCLEOTIDE SEQUENCE [LARGE SCALE GENOMIC DNA]</scope>
    <source>
        <strain evidence="2">JCM 10271</strain>
    </source>
</reference>
<proteinExistence type="predicted"/>
<dbReference type="Proteomes" id="UP000243106">
    <property type="component" value="Unassembled WGS sequence"/>
</dbReference>
<accession>A0A1I5VCR5</accession>
<sequence>MKFDEGIASSWGYLAYPPNIHVIKLMVQNIGEVEKVGKKKNIYNDNIGLKGIYVWSIVDKPVH</sequence>
<gene>
    <name evidence="1" type="ORF">SAMN05421853_101449</name>
</gene>
<name>A0A1I5VCR5_9RHOB</name>
<keyword evidence="2" id="KW-1185">Reference proteome</keyword>
<evidence type="ECO:0000313" key="1">
    <source>
        <dbReference type="EMBL" id="SFQ05354.1"/>
    </source>
</evidence>
<evidence type="ECO:0000313" key="2">
    <source>
        <dbReference type="Proteomes" id="UP000243106"/>
    </source>
</evidence>